<feature type="domain" description="RNA polymerase Rpb2" evidence="25">
    <location>
        <begin position="488"/>
        <end position="551"/>
    </location>
</feature>
<evidence type="ECO:0000256" key="9">
    <source>
        <dbReference type="ARBA" id="ARBA00022679"/>
    </source>
</evidence>
<dbReference type="CDD" id="cd00653">
    <property type="entry name" value="RNA_pol_B_RPB2"/>
    <property type="match status" value="1"/>
</dbReference>
<dbReference type="GO" id="GO:0000428">
    <property type="term" value="C:DNA-directed RNA polymerase complex"/>
    <property type="evidence" value="ECO:0007669"/>
    <property type="project" value="UniProtKB-KW"/>
</dbReference>
<dbReference type="InterPro" id="IPR007120">
    <property type="entry name" value="DNA-dir_RNAP_su2_dom"/>
</dbReference>
<evidence type="ECO:0000256" key="13">
    <source>
        <dbReference type="ARBA" id="ARBA00022833"/>
    </source>
</evidence>
<reference evidence="26" key="1">
    <citation type="submission" date="2022-07" db="EMBL/GenBank/DDBJ databases">
        <title>Evaluation of T. orientalis genome assembly methods using nanopore sequencing and analysis of variation between genomes.</title>
        <authorList>
            <person name="Yam J."/>
            <person name="Micallef M.L."/>
            <person name="Liu M."/>
            <person name="Djordjevic S.P."/>
            <person name="Bogema D.R."/>
            <person name="Jenkins C."/>
        </authorList>
    </citation>
    <scope>NUCLEOTIDE SEQUENCE</scope>
    <source>
        <strain evidence="26">Goon Nure</strain>
    </source>
</reference>
<dbReference type="FunFam" id="2.40.270.10:FF:000011">
    <property type="entry name" value="DNA-directed RNA polymerase subunit beta"/>
    <property type="match status" value="1"/>
</dbReference>
<dbReference type="Pfam" id="PF04560">
    <property type="entry name" value="RNA_pol_Rpb2_7"/>
    <property type="match status" value="1"/>
</dbReference>
<dbReference type="GO" id="GO:0003899">
    <property type="term" value="F:DNA-directed RNA polymerase activity"/>
    <property type="evidence" value="ECO:0007669"/>
    <property type="project" value="UniProtKB-EC"/>
</dbReference>
<dbReference type="Pfam" id="PF00562">
    <property type="entry name" value="RNA_pol_Rpb2_6"/>
    <property type="match status" value="1"/>
</dbReference>
<evidence type="ECO:0000256" key="21">
    <source>
        <dbReference type="SAM" id="Phobius"/>
    </source>
</evidence>
<evidence type="ECO:0000256" key="1">
    <source>
        <dbReference type="ARBA" id="ARBA00004026"/>
    </source>
</evidence>
<proteinExistence type="inferred from homology"/>
<evidence type="ECO:0000313" key="27">
    <source>
        <dbReference type="Proteomes" id="UP000244811"/>
    </source>
</evidence>
<dbReference type="EMBL" id="CP056072">
    <property type="protein sequence ID" value="UKK02647.2"/>
    <property type="molecule type" value="Genomic_DNA"/>
</dbReference>
<keyword evidence="21" id="KW-0472">Membrane</keyword>
<feature type="domain" description="RNA polymerase Rpb2" evidence="23">
    <location>
        <begin position="1176"/>
        <end position="1272"/>
    </location>
</feature>
<accession>A0A976QTW0</accession>
<comment type="function">
    <text evidence="1 19">DNA-dependent RNA polymerase catalyzes the transcription of DNA into RNA using the four ribonucleoside triphosphates as substrates.</text>
</comment>
<evidence type="ECO:0000256" key="5">
    <source>
        <dbReference type="ARBA" id="ARBA00012418"/>
    </source>
</evidence>
<keyword evidence="11" id="KW-0479">Metal-binding</keyword>
<comment type="subunit">
    <text evidence="17">In plastids the minimal PEP RNA polymerase catalytic core is composed of four subunits: alpha, beta, beta', and beta''. When a (nuclear-encoded) sigma factor is associated with the core the holoenzyme is formed, which can initiate transcription.</text>
</comment>
<evidence type="ECO:0000256" key="16">
    <source>
        <dbReference type="ARBA" id="ARBA00023242"/>
    </source>
</evidence>
<keyword evidence="21" id="KW-0812">Transmembrane</keyword>
<dbReference type="Gene3D" id="3.90.1100.10">
    <property type="match status" value="2"/>
</dbReference>
<dbReference type="GO" id="GO:0005634">
    <property type="term" value="C:nucleus"/>
    <property type="evidence" value="ECO:0007669"/>
    <property type="project" value="UniProtKB-SubCell"/>
</dbReference>
<dbReference type="SUPFAM" id="SSF64484">
    <property type="entry name" value="beta and beta-prime subunits of DNA dependent RNA-polymerase"/>
    <property type="match status" value="1"/>
</dbReference>
<dbReference type="InterPro" id="IPR007644">
    <property type="entry name" value="RNA_pol_bsu_protrusion"/>
</dbReference>
<dbReference type="InterPro" id="IPR007121">
    <property type="entry name" value="RNA_pol_bsu_CS"/>
</dbReference>
<comment type="subcellular location">
    <subcellularLocation>
        <location evidence="2">Nucleus</location>
    </subcellularLocation>
    <subcellularLocation>
        <location evidence="3">Plastid</location>
        <location evidence="3">Apicoplast</location>
    </subcellularLocation>
</comment>
<dbReference type="Gene3D" id="3.90.1800.10">
    <property type="entry name" value="RNA polymerase alpha subunit dimerisation domain"/>
    <property type="match status" value="1"/>
</dbReference>
<keyword evidence="12" id="KW-0863">Zinc-finger</keyword>
<dbReference type="InterPro" id="IPR037034">
    <property type="entry name" value="RNA_pol_Rpb2_2_sf"/>
</dbReference>
<keyword evidence="14" id="KW-0933">Apicoplast</keyword>
<dbReference type="InterPro" id="IPR007645">
    <property type="entry name" value="RNA_pol_Rpb2_3"/>
</dbReference>
<feature type="transmembrane region" description="Helical" evidence="21">
    <location>
        <begin position="227"/>
        <end position="249"/>
    </location>
</feature>
<evidence type="ECO:0000256" key="8">
    <source>
        <dbReference type="ARBA" id="ARBA00022640"/>
    </source>
</evidence>
<keyword evidence="10 19" id="KW-0548">Nucleotidyltransferase</keyword>
<evidence type="ECO:0000256" key="7">
    <source>
        <dbReference type="ARBA" id="ARBA00022478"/>
    </source>
</evidence>
<keyword evidence="15 19" id="KW-0804">Transcription</keyword>
<evidence type="ECO:0000256" key="11">
    <source>
        <dbReference type="ARBA" id="ARBA00022723"/>
    </source>
</evidence>
<keyword evidence="7 19" id="KW-0240">DNA-directed RNA polymerase</keyword>
<dbReference type="InterPro" id="IPR015712">
    <property type="entry name" value="DNA-dir_RNA_pol_su2"/>
</dbReference>
<evidence type="ECO:0000256" key="19">
    <source>
        <dbReference type="RuleBase" id="RU363031"/>
    </source>
</evidence>
<evidence type="ECO:0000256" key="20">
    <source>
        <dbReference type="SAM" id="MobiDB-lite"/>
    </source>
</evidence>
<keyword evidence="16" id="KW-0539">Nucleus</keyword>
<dbReference type="FunFam" id="3.90.1800.10:FF:000004">
    <property type="entry name" value="DNA-directed RNA polymerase subunit beta"/>
    <property type="match status" value="1"/>
</dbReference>
<sequence>MTEANENRSNLSESHVESFNTFIDHYSRHMVRTIPPVYITHNADPLKSFLDAKEAPYYVKVSIISLKIGYPTRPGSECIGTSQKMYPWHAKISHTTYEAPLVVTFGIKFNESESIITKEVPVGHIPVMVRSNRCNLKGLNGDEMVKQGEDADEPGGYFIIKGNERMIRNLIVPRSNYPIAFKSESNLNKNLLFTEHAIFMRCQSDLDGCFVTNYLHLTTNKRCMFRVIVRNSTVLVPLFLLLRALLPYISEEEFRRKIMENCRNDREMAVLYNIILLDMVHCDPVLSEIDFIQNRYLYRLGKVCWSQINQYLHPGSTFEECALHLIKYFVVIHAASNTDKFNTLMFMLNKLYDLSQGNIQSESYDSFAFQEILLPGHSYSCILKESLYLCLTRIRTIYNMEINNFLNHLKGGRGSKKRNYVGVEKVESDAGEEHEGLIRKFMNSVQLFNYAINKVAPDIPRKIQYFLSTGNATNSHYELNQNSGFTIVLDRINYHRFSSHLRSVHRGNIFTKMHSTQVRKLLGETWGFICPVHTPDGAPCGLLLHLAQYAKAVTTPNRPSYLESIKAFLKSQSIYTTNYNLANGHSYSDDGLLEGKGDRIPLVVDGIPQCYINLKDVEVFYDSLKSAKNIEKYGMCAHFETCAIRDKYGSVSCIYIMTFPGRLVRPVKNVKDNRIEYIGPITQLWSTIAINEDELNKSHEKLKNHKDILTRYSNANESDPGTTSDSRRVTSVVNSRRVTNGGDSILNNKPLDAQKTKINENYKELDNCPVLYEYMELDMCCILSVTASLTPFSNHNQSPRNMYQCQMLKQSVGVPFHSQVYRSEVKTYVLTSLQKPLVYTKEYEKMAFEDYPTGVNCVVAIIAHSGFDMEDAMILNKASVDRGLFNSFIYKTKVVDLNAQSGGKDGKVGHVEYFNNLGSDNKPIVKRLDTDGLPKIGEKLVKNSPICRIEEKGRNNLISDRVIKYTDEPAVVDHVTLVGQSELTVGDKMSCPGLKYGRALIKLRILRSPIVGDKFASRHGQKGILSAVWPTEDMPFLENGIVPDVIFNPHGLPSRMTIGKLIEGMAGKSAAIYGKCHDSTCFRAFDSKSKEGEDSEGNEDVVDNFGKSLLEAGYEYYGTESMYCGTLGTEIQTHIFVGLIYYQRLRHMVSDKAQVRSTGPVDTITKQPVKGKKNLGGIRFGEMERDALIAHGTTNLLQDRLLHCSDAHQAYVCPKCGSILSPSISSMEANTKRQVSVCRICKVNCKLVTIPYVLRYVANELATMNVGIKLHLSQLGAQIDS</sequence>
<evidence type="ECO:0000259" key="24">
    <source>
        <dbReference type="Pfam" id="PF04563"/>
    </source>
</evidence>
<dbReference type="GO" id="GO:0020011">
    <property type="term" value="C:apicoplast"/>
    <property type="evidence" value="ECO:0007669"/>
    <property type="project" value="UniProtKB-SubCell"/>
</dbReference>
<comment type="catalytic activity">
    <reaction evidence="19">
        <text>RNA(n) + a ribonucleoside 5'-triphosphate = RNA(n+1) + diphosphate</text>
        <dbReference type="Rhea" id="RHEA:21248"/>
        <dbReference type="Rhea" id="RHEA-COMP:14527"/>
        <dbReference type="Rhea" id="RHEA-COMP:17342"/>
        <dbReference type="ChEBI" id="CHEBI:33019"/>
        <dbReference type="ChEBI" id="CHEBI:61557"/>
        <dbReference type="ChEBI" id="CHEBI:140395"/>
        <dbReference type="EC" id="2.7.7.6"/>
    </reaction>
</comment>
<dbReference type="InterPro" id="IPR007641">
    <property type="entry name" value="RNA_pol_Rpb2_7"/>
</dbReference>
<dbReference type="GO" id="GO:0003677">
    <property type="term" value="F:DNA binding"/>
    <property type="evidence" value="ECO:0007669"/>
    <property type="project" value="InterPro"/>
</dbReference>
<evidence type="ECO:0000256" key="14">
    <source>
        <dbReference type="ARBA" id="ARBA00022887"/>
    </source>
</evidence>
<evidence type="ECO:0000256" key="12">
    <source>
        <dbReference type="ARBA" id="ARBA00022771"/>
    </source>
</evidence>
<dbReference type="GO" id="GO:0008270">
    <property type="term" value="F:zinc ion binding"/>
    <property type="evidence" value="ECO:0007669"/>
    <property type="project" value="UniProtKB-KW"/>
</dbReference>
<feature type="domain" description="DNA-directed RNA polymerase subunit 2 hybrid-binding" evidence="22">
    <location>
        <begin position="787"/>
        <end position="1173"/>
    </location>
</feature>
<evidence type="ECO:0000259" key="23">
    <source>
        <dbReference type="Pfam" id="PF04560"/>
    </source>
</evidence>
<comment type="similarity">
    <text evidence="4 18">Belongs to the RNA polymerase beta chain family.</text>
</comment>
<keyword evidence="13" id="KW-0862">Zinc</keyword>
<keyword evidence="21" id="KW-1133">Transmembrane helix</keyword>
<dbReference type="InterPro" id="IPR014724">
    <property type="entry name" value="RNA_pol_RPB2_OB-fold"/>
</dbReference>
<evidence type="ECO:0000313" key="26">
    <source>
        <dbReference type="EMBL" id="UKK02647.2"/>
    </source>
</evidence>
<feature type="compositionally biased region" description="Polar residues" evidence="20">
    <location>
        <begin position="712"/>
        <end position="721"/>
    </location>
</feature>
<dbReference type="Gene3D" id="3.90.1110.10">
    <property type="entry name" value="RNA polymerase Rpb2, domain 2"/>
    <property type="match status" value="1"/>
</dbReference>
<feature type="domain" description="RNA polymerase beta subunit protrusion" evidence="24">
    <location>
        <begin position="11"/>
        <end position="403"/>
    </location>
</feature>
<dbReference type="Pfam" id="PF04563">
    <property type="entry name" value="RNA_pol_Rpb2_1"/>
    <property type="match status" value="1"/>
</dbReference>
<evidence type="ECO:0000256" key="15">
    <source>
        <dbReference type="ARBA" id="ARBA00023163"/>
    </source>
</evidence>
<evidence type="ECO:0000256" key="10">
    <source>
        <dbReference type="ARBA" id="ARBA00022695"/>
    </source>
</evidence>
<dbReference type="PROSITE" id="PS01166">
    <property type="entry name" value="RNA_POL_BETA"/>
    <property type="match status" value="1"/>
</dbReference>
<dbReference type="EC" id="2.7.7.6" evidence="5 19"/>
<evidence type="ECO:0000256" key="3">
    <source>
        <dbReference type="ARBA" id="ARBA00004467"/>
    </source>
</evidence>
<dbReference type="Pfam" id="PF04565">
    <property type="entry name" value="RNA_pol_Rpb2_3"/>
    <property type="match status" value="1"/>
</dbReference>
<dbReference type="Gene3D" id="2.40.50.150">
    <property type="match status" value="1"/>
</dbReference>
<dbReference type="GO" id="GO:0006351">
    <property type="term" value="P:DNA-templated transcription"/>
    <property type="evidence" value="ECO:0007669"/>
    <property type="project" value="InterPro"/>
</dbReference>
<evidence type="ECO:0000256" key="17">
    <source>
        <dbReference type="ARBA" id="ARBA00026088"/>
    </source>
</evidence>
<evidence type="ECO:0000256" key="18">
    <source>
        <dbReference type="RuleBase" id="RU000434"/>
    </source>
</evidence>
<evidence type="ECO:0000256" key="6">
    <source>
        <dbReference type="ARBA" id="ARBA00021955"/>
    </source>
</evidence>
<dbReference type="Gene3D" id="2.40.270.10">
    <property type="entry name" value="DNA-directed RNA polymerase, subunit 2, domain 6"/>
    <property type="match status" value="1"/>
</dbReference>
<dbReference type="InterPro" id="IPR037033">
    <property type="entry name" value="DNA-dir_RNAP_su2_hyb_sf"/>
</dbReference>
<evidence type="ECO:0000259" key="25">
    <source>
        <dbReference type="Pfam" id="PF04565"/>
    </source>
</evidence>
<evidence type="ECO:0000256" key="2">
    <source>
        <dbReference type="ARBA" id="ARBA00004123"/>
    </source>
</evidence>
<name>A0A976QTW0_THEOR</name>
<organism evidence="26 27">
    <name type="scientific">Theileria orientalis</name>
    <dbReference type="NCBI Taxonomy" id="68886"/>
    <lineage>
        <taxon>Eukaryota</taxon>
        <taxon>Sar</taxon>
        <taxon>Alveolata</taxon>
        <taxon>Apicomplexa</taxon>
        <taxon>Aconoidasida</taxon>
        <taxon>Piroplasmida</taxon>
        <taxon>Theileriidae</taxon>
        <taxon>Theileria</taxon>
    </lineage>
</organism>
<dbReference type="PANTHER" id="PTHR20856">
    <property type="entry name" value="DNA-DIRECTED RNA POLYMERASE I SUBUNIT 2"/>
    <property type="match status" value="1"/>
</dbReference>
<gene>
    <name evidence="26" type="ORF">MACK_002741</name>
</gene>
<protein>
    <recommendedName>
        <fullName evidence="6 19">DNA-directed RNA polymerase subunit beta</fullName>
        <ecNumber evidence="5 19">2.7.7.6</ecNumber>
    </recommendedName>
</protein>
<dbReference type="Proteomes" id="UP000244811">
    <property type="component" value="Chromosome 4"/>
</dbReference>
<evidence type="ECO:0000259" key="22">
    <source>
        <dbReference type="Pfam" id="PF00562"/>
    </source>
</evidence>
<keyword evidence="8" id="KW-0934">Plastid</keyword>
<feature type="region of interest" description="Disordered" evidence="20">
    <location>
        <begin position="712"/>
        <end position="731"/>
    </location>
</feature>
<dbReference type="GO" id="GO:0032549">
    <property type="term" value="F:ribonucleoside binding"/>
    <property type="evidence" value="ECO:0007669"/>
    <property type="project" value="InterPro"/>
</dbReference>
<keyword evidence="9 19" id="KW-0808">Transferase</keyword>
<evidence type="ECO:0000256" key="4">
    <source>
        <dbReference type="ARBA" id="ARBA00006835"/>
    </source>
</evidence>